<accession>A0A109W4D9</accession>
<gene>
    <name evidence="2" type="ORF">AXF13_09235</name>
</gene>
<keyword evidence="3" id="KW-1185">Reference proteome</keyword>
<proteinExistence type="predicted"/>
<dbReference type="AlphaFoldDB" id="A0A109W4D9"/>
<evidence type="ECO:0000256" key="1">
    <source>
        <dbReference type="SAM" id="MobiDB-lite"/>
    </source>
</evidence>
<dbReference type="SUPFAM" id="SSF160059">
    <property type="entry name" value="PriA/YqbF domain"/>
    <property type="match status" value="1"/>
</dbReference>
<feature type="region of interest" description="Disordered" evidence="1">
    <location>
        <begin position="50"/>
        <end position="83"/>
    </location>
</feature>
<name>A0A109W4D9_9BACT</name>
<evidence type="ECO:0000313" key="2">
    <source>
        <dbReference type="EMBL" id="AMD90290.1"/>
    </source>
</evidence>
<organism evidence="2 3">
    <name type="scientific">Desulfovibrio fairfieldensis</name>
    <dbReference type="NCBI Taxonomy" id="44742"/>
    <lineage>
        <taxon>Bacteria</taxon>
        <taxon>Pseudomonadati</taxon>
        <taxon>Thermodesulfobacteriota</taxon>
        <taxon>Desulfovibrionia</taxon>
        <taxon>Desulfovibrionales</taxon>
        <taxon>Desulfovibrionaceae</taxon>
        <taxon>Desulfovibrio</taxon>
    </lineage>
</organism>
<dbReference type="Proteomes" id="UP000069241">
    <property type="component" value="Chromosome"/>
</dbReference>
<protein>
    <submittedName>
        <fullName evidence="2">Uncharacterized protein</fullName>
    </submittedName>
</protein>
<sequence length="83" mass="9145">MDVYVKVKPPLVRRCRCGLCFDAVGRSIKADEKELAALRSDPWLVVTEVNATEDEDKKGDAKEAVKKGGKTNKPAQQADEKAK</sequence>
<dbReference type="STRING" id="44742.AXF13_09235"/>
<dbReference type="RefSeq" id="WP_062252803.1">
    <property type="nucleotide sequence ID" value="NZ_CP014229.1"/>
</dbReference>
<dbReference type="EMBL" id="CP014229">
    <property type="protein sequence ID" value="AMD90290.1"/>
    <property type="molecule type" value="Genomic_DNA"/>
</dbReference>
<dbReference type="KEGG" id="dfi:AXF13_09235"/>
<evidence type="ECO:0000313" key="3">
    <source>
        <dbReference type="Proteomes" id="UP000069241"/>
    </source>
</evidence>
<reference evidence="3" key="1">
    <citation type="submission" date="2016-02" db="EMBL/GenBank/DDBJ databases">
        <authorList>
            <person name="Holder M.E."/>
            <person name="Ajami N.J."/>
            <person name="Petrosino J.F."/>
        </authorList>
    </citation>
    <scope>NUCLEOTIDE SEQUENCE [LARGE SCALE GENOMIC DNA]</scope>
    <source>
        <strain evidence="3">CCUG 45958</strain>
    </source>
</reference>
<feature type="compositionally biased region" description="Basic and acidic residues" evidence="1">
    <location>
        <begin position="55"/>
        <end position="66"/>
    </location>
</feature>